<gene>
    <name evidence="2" type="ORF">PQJ61_12225</name>
</gene>
<evidence type="ECO:0000313" key="3">
    <source>
        <dbReference type="Proteomes" id="UP001221217"/>
    </source>
</evidence>
<dbReference type="EMBL" id="JAQQAL010000027">
    <property type="protein sequence ID" value="MDC7227522.1"/>
    <property type="molecule type" value="Genomic_DNA"/>
</dbReference>
<accession>A0AAJ1MKB6</accession>
<organism evidence="2 3">
    <name type="scientific">Candidatus Thalassospirochaeta sargassi</name>
    <dbReference type="NCBI Taxonomy" id="3119039"/>
    <lineage>
        <taxon>Bacteria</taxon>
        <taxon>Pseudomonadati</taxon>
        <taxon>Spirochaetota</taxon>
        <taxon>Spirochaetia</taxon>
        <taxon>Spirochaetales</taxon>
        <taxon>Spirochaetaceae</taxon>
        <taxon>Candidatus Thalassospirochaeta</taxon>
    </lineage>
</organism>
<name>A0AAJ1MKB6_9SPIO</name>
<dbReference type="Proteomes" id="UP001221217">
    <property type="component" value="Unassembled WGS sequence"/>
</dbReference>
<keyword evidence="1" id="KW-0732">Signal</keyword>
<dbReference type="AlphaFoldDB" id="A0AAJ1MKB6"/>
<sequence>MLKKLILLLVMSILLVFNASAEDESAFEEFDNALGGFYGDIGGTGLSWQHWSGKLGVQTSAGLWYLDNIYTSYDESWSEDDVDVEMFNYNIGVEIMYMVYEDSYSDWFDGCLYVFGGAKHIGKIVDTYSYKLEIVEPDDGGDPYNTYPTTGSTGPRYVPAFAVGFGFGFEPVFFDHFSFPVEFGIGSEWEFDSWLPVDAGLKFQGGLRYRY</sequence>
<evidence type="ECO:0000256" key="1">
    <source>
        <dbReference type="SAM" id="SignalP"/>
    </source>
</evidence>
<comment type="caution">
    <text evidence="2">The sequence shown here is derived from an EMBL/GenBank/DDBJ whole genome shotgun (WGS) entry which is preliminary data.</text>
</comment>
<evidence type="ECO:0008006" key="4">
    <source>
        <dbReference type="Google" id="ProtNLM"/>
    </source>
</evidence>
<reference evidence="2 3" key="1">
    <citation type="submission" date="2022-12" db="EMBL/GenBank/DDBJ databases">
        <title>Metagenome assembled genome from gulf of manar.</title>
        <authorList>
            <person name="Kohli P."/>
            <person name="Pk S."/>
            <person name="Venkata Ramana C."/>
            <person name="Sasikala C."/>
        </authorList>
    </citation>
    <scope>NUCLEOTIDE SEQUENCE [LARGE SCALE GENOMIC DNA]</scope>
    <source>
        <strain evidence="2">JB008</strain>
    </source>
</reference>
<evidence type="ECO:0000313" key="2">
    <source>
        <dbReference type="EMBL" id="MDC7227522.1"/>
    </source>
</evidence>
<feature type="signal peptide" evidence="1">
    <location>
        <begin position="1"/>
        <end position="21"/>
    </location>
</feature>
<protein>
    <recommendedName>
        <fullName evidence="4">Outer membrane protein beta-barrel domain-containing protein</fullName>
    </recommendedName>
</protein>
<proteinExistence type="predicted"/>
<feature type="chain" id="PRO_5042524240" description="Outer membrane protein beta-barrel domain-containing protein" evidence="1">
    <location>
        <begin position="22"/>
        <end position="211"/>
    </location>
</feature>